<evidence type="ECO:0000313" key="3">
    <source>
        <dbReference type="Proteomes" id="UP000077248"/>
    </source>
</evidence>
<accession>A0A177DH26</accession>
<dbReference type="OMA" id="DCLMARD"/>
<dbReference type="VEuPathDB" id="FungiDB:CC77DRAFT_212936"/>
<sequence length="380" mass="43329">MTSPSSERIIIADTGDVIFTLRNPGAPFAVWDQAVEENSEIQDPEDEHKDEPLNDATSDTCADDLNQPVPRQAALPDVVYQVSSQHLVCASPKFKSELTSWSESLKRDDGLYHVNTTDWDPEAFGILLNVLHLRFRQVPKSLGLELLAKIAILVDYYRCWEAFDLIADVWITHLRAKCSVPETYSRDLMLWILISWVFKLEGEFNESTFWASIKSDEPILRNMELSIPPAILRGIETCRSELIEGAIDVCQGWFDKFCSGYCCIQDEKCSFECGSMLLGALTRQMNNMAILSPRPTAPYAGLSFAELRYGIKSIKAPDLHIRYERRSRSPEYRKHPCSLDAVIREVNQVYKRADGLRLREFVDRAESTTDIVSRHSELQR</sequence>
<reference evidence="2 3" key="1">
    <citation type="submission" date="2016-05" db="EMBL/GenBank/DDBJ databases">
        <title>Comparative analysis of secretome profiles of manganese(II)-oxidizing ascomycete fungi.</title>
        <authorList>
            <consortium name="DOE Joint Genome Institute"/>
            <person name="Zeiner C.A."/>
            <person name="Purvine S.O."/>
            <person name="Zink E.M."/>
            <person name="Wu S."/>
            <person name="Pasa-Tolic L."/>
            <person name="Chaput D.L."/>
            <person name="Haridas S."/>
            <person name="Grigoriev I.V."/>
            <person name="Santelli C.M."/>
            <person name="Hansel C.M."/>
        </authorList>
    </citation>
    <scope>NUCLEOTIDE SEQUENCE [LARGE SCALE GENOMIC DNA]</scope>
    <source>
        <strain evidence="2 3">SRC1lrK2f</strain>
    </source>
</reference>
<gene>
    <name evidence="2" type="ORF">CC77DRAFT_212936</name>
</gene>
<keyword evidence="3" id="KW-1185">Reference proteome</keyword>
<dbReference type="RefSeq" id="XP_018383540.1">
    <property type="nucleotide sequence ID" value="XM_018530669.1"/>
</dbReference>
<dbReference type="Proteomes" id="UP000077248">
    <property type="component" value="Unassembled WGS sequence"/>
</dbReference>
<organism evidence="2 3">
    <name type="scientific">Alternaria alternata</name>
    <name type="common">Alternaria rot fungus</name>
    <name type="synonym">Torula alternata</name>
    <dbReference type="NCBI Taxonomy" id="5599"/>
    <lineage>
        <taxon>Eukaryota</taxon>
        <taxon>Fungi</taxon>
        <taxon>Dikarya</taxon>
        <taxon>Ascomycota</taxon>
        <taxon>Pezizomycotina</taxon>
        <taxon>Dothideomycetes</taxon>
        <taxon>Pleosporomycetidae</taxon>
        <taxon>Pleosporales</taxon>
        <taxon>Pleosporineae</taxon>
        <taxon>Pleosporaceae</taxon>
        <taxon>Alternaria</taxon>
        <taxon>Alternaria sect. Alternaria</taxon>
        <taxon>Alternaria alternata complex</taxon>
    </lineage>
</organism>
<evidence type="ECO:0000313" key="2">
    <source>
        <dbReference type="EMBL" id="OAG18119.1"/>
    </source>
</evidence>
<evidence type="ECO:0000256" key="1">
    <source>
        <dbReference type="SAM" id="MobiDB-lite"/>
    </source>
</evidence>
<protein>
    <recommendedName>
        <fullName evidence="4">BTB domain-containing protein</fullName>
    </recommendedName>
</protein>
<name>A0A177DH26_ALTAL</name>
<feature type="region of interest" description="Disordered" evidence="1">
    <location>
        <begin position="36"/>
        <end position="67"/>
    </location>
</feature>
<dbReference type="AlphaFoldDB" id="A0A177DH26"/>
<evidence type="ECO:0008006" key="4">
    <source>
        <dbReference type="Google" id="ProtNLM"/>
    </source>
</evidence>
<feature type="compositionally biased region" description="Acidic residues" evidence="1">
    <location>
        <begin position="36"/>
        <end position="45"/>
    </location>
</feature>
<proteinExistence type="predicted"/>
<dbReference type="GeneID" id="29116263"/>
<dbReference type="KEGG" id="aalt:CC77DRAFT_212936"/>
<dbReference type="EMBL" id="KV441484">
    <property type="protein sequence ID" value="OAG18119.1"/>
    <property type="molecule type" value="Genomic_DNA"/>
</dbReference>